<protein>
    <submittedName>
        <fullName evidence="1">Uncharacterized protein</fullName>
    </submittedName>
</protein>
<dbReference type="AlphaFoldDB" id="A0A135UY44"/>
<accession>A0A135UY44</accession>
<dbReference type="EMBL" id="JEMN01000012">
    <property type="protein sequence ID" value="KXH65237.1"/>
    <property type="molecule type" value="Genomic_DNA"/>
</dbReference>
<evidence type="ECO:0000313" key="2">
    <source>
        <dbReference type="Proteomes" id="UP000070054"/>
    </source>
</evidence>
<keyword evidence="2" id="KW-1185">Reference proteome</keyword>
<proteinExistence type="predicted"/>
<dbReference type="Proteomes" id="UP000070054">
    <property type="component" value="Unassembled WGS sequence"/>
</dbReference>
<gene>
    <name evidence="1" type="ORF">CNYM01_10543</name>
</gene>
<comment type="caution">
    <text evidence="1">The sequence shown here is derived from an EMBL/GenBank/DDBJ whole genome shotgun (WGS) entry which is preliminary data.</text>
</comment>
<name>A0A135UY44_9PEZI</name>
<reference evidence="1 2" key="1">
    <citation type="submission" date="2014-02" db="EMBL/GenBank/DDBJ databases">
        <title>The genome sequence of Colletotrichum nymphaeae SA-01.</title>
        <authorList>
            <person name="Baroncelli R."/>
            <person name="Thon M.R."/>
        </authorList>
    </citation>
    <scope>NUCLEOTIDE SEQUENCE [LARGE SCALE GENOMIC DNA]</scope>
    <source>
        <strain evidence="1 2">SA-01</strain>
    </source>
</reference>
<sequence>METKRRQSDKRPLMIFRKYFPDTREIREEKMAWLTRAQQDDYTSEEFQASAFQYSRSEWLDPKAQDDPYDPKKAQPVGKATVVFIHTEEENERNPGEKREKTLLHWKNLDAADRLGTLEGNSARQLNLKT</sequence>
<organism evidence="1 2">
    <name type="scientific">Colletotrichum nymphaeae SA-01</name>
    <dbReference type="NCBI Taxonomy" id="1460502"/>
    <lineage>
        <taxon>Eukaryota</taxon>
        <taxon>Fungi</taxon>
        <taxon>Dikarya</taxon>
        <taxon>Ascomycota</taxon>
        <taxon>Pezizomycotina</taxon>
        <taxon>Sordariomycetes</taxon>
        <taxon>Hypocreomycetidae</taxon>
        <taxon>Glomerellales</taxon>
        <taxon>Glomerellaceae</taxon>
        <taxon>Colletotrichum</taxon>
        <taxon>Colletotrichum acutatum species complex</taxon>
    </lineage>
</organism>
<evidence type="ECO:0000313" key="1">
    <source>
        <dbReference type="EMBL" id="KXH65237.1"/>
    </source>
</evidence>